<dbReference type="AlphaFoldDB" id="A0A1R3J6X5"/>
<dbReference type="Proteomes" id="UP000187203">
    <property type="component" value="Unassembled WGS sequence"/>
</dbReference>
<name>A0A1R3J6X5_9ROSI</name>
<protein>
    <submittedName>
        <fullName evidence="1">Uncharacterized protein</fullName>
    </submittedName>
</protein>
<evidence type="ECO:0000313" key="2">
    <source>
        <dbReference type="Proteomes" id="UP000187203"/>
    </source>
</evidence>
<keyword evidence="2" id="KW-1185">Reference proteome</keyword>
<sequence length="67" mass="7407">MVSGDFKDMELQQSNCTMLAKIRVSSRTGENQQFLDDRAVQEMVGHVPSLYNHAKKAAGILQDAAIL</sequence>
<gene>
    <name evidence="1" type="ORF">COLO4_19061</name>
</gene>
<reference evidence="2" key="1">
    <citation type="submission" date="2013-09" db="EMBL/GenBank/DDBJ databases">
        <title>Corchorus olitorius genome sequencing.</title>
        <authorList>
            <person name="Alam M."/>
            <person name="Haque M.S."/>
            <person name="Islam M.S."/>
            <person name="Emdad E.M."/>
            <person name="Islam M.M."/>
            <person name="Ahmed B."/>
            <person name="Halim A."/>
            <person name="Hossen Q.M.M."/>
            <person name="Hossain M.Z."/>
            <person name="Ahmed R."/>
            <person name="Khan M.M."/>
            <person name="Islam R."/>
            <person name="Rashid M.M."/>
            <person name="Khan S.A."/>
            <person name="Rahman M.S."/>
            <person name="Alam M."/>
            <person name="Yahiya A.S."/>
            <person name="Khan M.S."/>
            <person name="Azam M.S."/>
            <person name="Haque T."/>
            <person name="Lashkar M.Z.H."/>
            <person name="Akhand A.I."/>
            <person name="Morshed G."/>
            <person name="Roy S."/>
            <person name="Uddin K.S."/>
            <person name="Rabeya T."/>
            <person name="Hossain A.S."/>
            <person name="Chowdhury A."/>
            <person name="Snigdha A.R."/>
            <person name="Mortoza M.S."/>
            <person name="Matin S.A."/>
            <person name="Hoque S.M.E."/>
            <person name="Islam M.K."/>
            <person name="Roy D.K."/>
            <person name="Haider R."/>
            <person name="Moosa M.M."/>
            <person name="Elias S.M."/>
            <person name="Hasan A.M."/>
            <person name="Jahan S."/>
            <person name="Shafiuddin M."/>
            <person name="Mahmood N."/>
            <person name="Shommy N.S."/>
        </authorList>
    </citation>
    <scope>NUCLEOTIDE SEQUENCE [LARGE SCALE GENOMIC DNA]</scope>
    <source>
        <strain evidence="2">cv. O-4</strain>
    </source>
</reference>
<accession>A0A1R3J6X5</accession>
<dbReference type="EMBL" id="AWUE01016544">
    <property type="protein sequence ID" value="OMO90554.1"/>
    <property type="molecule type" value="Genomic_DNA"/>
</dbReference>
<comment type="caution">
    <text evidence="1">The sequence shown here is derived from an EMBL/GenBank/DDBJ whole genome shotgun (WGS) entry which is preliminary data.</text>
</comment>
<evidence type="ECO:0000313" key="1">
    <source>
        <dbReference type="EMBL" id="OMO90554.1"/>
    </source>
</evidence>
<organism evidence="1 2">
    <name type="scientific">Corchorus olitorius</name>
    <dbReference type="NCBI Taxonomy" id="93759"/>
    <lineage>
        <taxon>Eukaryota</taxon>
        <taxon>Viridiplantae</taxon>
        <taxon>Streptophyta</taxon>
        <taxon>Embryophyta</taxon>
        <taxon>Tracheophyta</taxon>
        <taxon>Spermatophyta</taxon>
        <taxon>Magnoliopsida</taxon>
        <taxon>eudicotyledons</taxon>
        <taxon>Gunneridae</taxon>
        <taxon>Pentapetalae</taxon>
        <taxon>rosids</taxon>
        <taxon>malvids</taxon>
        <taxon>Malvales</taxon>
        <taxon>Malvaceae</taxon>
        <taxon>Grewioideae</taxon>
        <taxon>Apeibeae</taxon>
        <taxon>Corchorus</taxon>
    </lineage>
</organism>
<proteinExistence type="predicted"/>